<proteinExistence type="predicted"/>
<sequence length="2614" mass="287776">MKSVGKMPSHNNSSRIDSNTSVNPVSSSFSNEVNGQFHSTPSDSDSSSLVQSRELGIDGNDGDSIAICGFSIKFPQDATCPEAFWKMIMEKRCAMTEFPSDRMKKKNDKFPIRGAHFIQDDISVFDASFFSISPAEAAAIDPMQRWLLETAYRALENAGITMAEVSGSSTAVYAGCLSQDYMLQIARDAEFSPTYAALGIGLSMLANRLSWFFNLHGPSVSLDSACSSSAIAVDIACQALRNGSCDMSMVAGCNLLFSPDYFTWLSNLSFLSPDGRCYSFDHRANGYARGEGIGVIVLKRLQDAIRDGNTIRAVIRSTRSNEDGRTPGITQPSLQAQETLVKETYLKAGLSMAPTRYFEAHGTGTPLGDPLEAQGMGSAFRHHRTGIDPLYVGAVKSNIGHLEGASSIASIVKTVLALEKGIIPPNANFESLNPKIDAESLALNFPEKGIPWPTQGLRRASVNSFGYGGANTHIVIDDAYHYLSLRHLSGKHHTLPFPPHLLPDGTIITGSHNGVYDFHANHLPKLLVWSSSDRNGLSRVSQGYESYATEASTKKHGSFLDNLAYTLDSHRNHLQWRSFAIVKSPTKLGSLQSGMSSPVQISSTPPRIGYIFTGQGAQWFAMGKELISYPSFAAGLDQASHYLEGLGCQWSVTDELLKSKETSRIDDSKFSQTICTVLQVTIVNLLSSFGIEPTAVTGHSSGEIAAAYAGGYISAESAWRLAYLRGLTSSELSEHSESEPTGAMMAVGSPEEGVRDLIATINQGAASYGLSIACFNSPSSVTVAGEQPLVDQLESQLHEQGIIARKLRVTVAYHTRQMNQVSDKYHSMIGPLSERKGCKRVPMISSVTGERVSATELLDPAYWTLNMVSPVQFSQAVRAMCEHPAAISVGAIDYLMEIGPHAALQTPIREILLSFPQGSSIGYGSFLRRGESAVTTALTEMGRLHSMGVRVNLRAVNESSDGATVSRSLLVDLPEYPFDHSQRHWHETQLSRNYRLAEYPTSELLGVRSREWNPSEARWRHVLKATELPWIEDHVINDTVLYPAAGMIVMAIEALKQLHGDPERRNDYVLRDVLFLNAMDLTTNSKGLEVQTSLNEIRSTVQDEPFYEFKIQSCIGENNWIVNCRGLISIQGPESSNEWVANKSFEKQQTLPALHSSNGKPIDAQHMYNFLKKDCGYEYGPQFRLAQNQIYDEELKQVTAKIYLFDSTTADKHVVHPTSMDTLFHLPCTVLTNGGTKTIPTSIPTRIDHLWVSGKGLARPELETATARTVVDAEKSRRFSCNGVVFNGADSEDVRLRYHGLELTSLPGSRGAQLSSPKPPYLCMHIDTKPSLEHMNTGELASLLDKLHPNKQNMAQFYADLDLLVELSLKRLVKSVDASSIDRKDSWRPHYWKWLEHHLKHEVRTRRKNDPGLWVQETSPSYDEVLDRVRNTNHVGRLYAEVASNLLGIFNGDANPLELLLYPGFLGNCYEELLSHTSAIKIASYIDLLAHQSPGMNILEVGGGTGSGARRLLKALCASPENSKGPLRCNRYDFTDVSTAFLDQAKAEFEPLISQMTFGTLDIERDYVEQGYNTGEYDVVVAVGVLHVSSDMAGTLRRVREAMKPGGKLIMQEGSIPDGWNVGFIFGLFPGWWFGVDDGRTLSPNVSAQTWDTLLKENGFSGIEMAPDFGPDCPYNTGWIVSTATEELPRENIVLQPSPQITIVIEPSIPEQQAFSKELEATLNSSFSTEPIIQSIEAYTADDQDVASGLVIFLDDYKQSYLTTLSETCWESFKRLIRKSRSLLWVNTGGGRDSHPDHGMLDGLARTLRLEHYELHLVTLALDAASPTSNKLSCLTRIATKMISKGPHEHYEQDYIEIDGLLHTRRLVEARYLTDKINTKVRPCELVPTTLNSNSRFTLSDDYSGVDHSLGYVEVESPSSLPRHDDIEISVQAVVLEDRDYSVSLGLTKNRSFGRYCSGVVVDAGENTAFHPGDHVFAVSDSAFHSHLRLSSSEVIPIPIDLSFLDACWAVPLVSAAYQILVGVSCAQSTDSVLVHGGTTLISQATIQVLTQQGIQDIWVTAANENESAWITNNYDIPSERVLPDTWFDKPSFSFSQFKQRFDIIFSVNETSSPSLLMSLVKPGGRYIHNRNGNKSLQSQIPGILHSAPANMSISLVDLSETTPSQESLSYGVANGLSFVHKIPRDRIAEFAASSLADAFNSSRNTKDQRPVVITFGKGDIIDIKRPTRLGSRISSEATYLISGGFGGLGREVATWLASRGARYLILLSRSGPRTPEAFDLLAKLREDGIHIEAPACDVSDVTSLRMTIADCSTRMPPIKGCIQASMVMTESLFDKMSFGDWRAAVDPKVRGSWNLHTELPRDLNFFIMFSSVMGIFGTGLLSAYNAGNSYQDGLARYRVSQGERAVSIDLSAVADRGYIAENERYRTIFERNKKLAPVMANEICALLDIYCNPEDTTSRDFDRCQSVVGVSHPVSWNLEEEAFTMTQPFWGHVHHMPLSASQHQLQEDSADSTKRERLVDPCISLAAAGSTEEVGKIASEALVQQIGAVLGTPEDRIDLHKSMQSYGLDSLSAISVRNWISKIFDVDMPVFEILGGTSFASVGMSIAQKLQDK</sequence>
<dbReference type="EMBL" id="MU393731">
    <property type="protein sequence ID" value="KAI4858549.1"/>
    <property type="molecule type" value="Genomic_DNA"/>
</dbReference>
<organism evidence="1 2">
    <name type="scientific">Hypoxylon rubiginosum</name>
    <dbReference type="NCBI Taxonomy" id="110542"/>
    <lineage>
        <taxon>Eukaryota</taxon>
        <taxon>Fungi</taxon>
        <taxon>Dikarya</taxon>
        <taxon>Ascomycota</taxon>
        <taxon>Pezizomycotina</taxon>
        <taxon>Sordariomycetes</taxon>
        <taxon>Xylariomycetidae</taxon>
        <taxon>Xylariales</taxon>
        <taxon>Hypoxylaceae</taxon>
        <taxon>Hypoxylon</taxon>
    </lineage>
</organism>
<comment type="caution">
    <text evidence="1">The sequence shown here is derived from an EMBL/GenBank/DDBJ whole genome shotgun (WGS) entry which is preliminary data.</text>
</comment>
<keyword evidence="2" id="KW-1185">Reference proteome</keyword>
<evidence type="ECO:0000313" key="2">
    <source>
        <dbReference type="Proteomes" id="UP001497700"/>
    </source>
</evidence>
<reference evidence="1 2" key="1">
    <citation type="journal article" date="2022" name="New Phytol.">
        <title>Ecological generalism drives hyperdiversity of secondary metabolite gene clusters in xylarialean endophytes.</title>
        <authorList>
            <person name="Franco M.E.E."/>
            <person name="Wisecaver J.H."/>
            <person name="Arnold A.E."/>
            <person name="Ju Y.M."/>
            <person name="Slot J.C."/>
            <person name="Ahrendt S."/>
            <person name="Moore L.P."/>
            <person name="Eastman K.E."/>
            <person name="Scott K."/>
            <person name="Konkel Z."/>
            <person name="Mondo S.J."/>
            <person name="Kuo A."/>
            <person name="Hayes R.D."/>
            <person name="Haridas S."/>
            <person name="Andreopoulos B."/>
            <person name="Riley R."/>
            <person name="LaButti K."/>
            <person name="Pangilinan J."/>
            <person name="Lipzen A."/>
            <person name="Amirebrahimi M."/>
            <person name="Yan J."/>
            <person name="Adam C."/>
            <person name="Keymanesh K."/>
            <person name="Ng V."/>
            <person name="Louie K."/>
            <person name="Northen T."/>
            <person name="Drula E."/>
            <person name="Henrissat B."/>
            <person name="Hsieh H.M."/>
            <person name="Youens-Clark K."/>
            <person name="Lutzoni F."/>
            <person name="Miadlikowska J."/>
            <person name="Eastwood D.C."/>
            <person name="Hamelin R.C."/>
            <person name="Grigoriev I.V."/>
            <person name="U'Ren J.M."/>
        </authorList>
    </citation>
    <scope>NUCLEOTIDE SEQUENCE [LARGE SCALE GENOMIC DNA]</scope>
    <source>
        <strain evidence="1 2">CBS 119005</strain>
    </source>
</reference>
<protein>
    <submittedName>
        <fullName evidence="1">Polyketide synthase</fullName>
    </submittedName>
</protein>
<accession>A0ACB9YG96</accession>
<evidence type="ECO:0000313" key="1">
    <source>
        <dbReference type="EMBL" id="KAI4858549.1"/>
    </source>
</evidence>
<gene>
    <name evidence="1" type="ORF">F4820DRAFT_468338</name>
</gene>
<name>A0ACB9YG96_9PEZI</name>
<dbReference type="Proteomes" id="UP001497700">
    <property type="component" value="Unassembled WGS sequence"/>
</dbReference>